<evidence type="ECO:0000313" key="4">
    <source>
        <dbReference type="Proteomes" id="UP000177480"/>
    </source>
</evidence>
<name>A0A1G2FZM3_9BACT</name>
<dbReference type="Gene3D" id="3.40.50.2020">
    <property type="match status" value="1"/>
</dbReference>
<comment type="caution">
    <text evidence="3">The sequence shown here is derived from an EMBL/GenBank/DDBJ whole genome shotgun (WGS) entry which is preliminary data.</text>
</comment>
<evidence type="ECO:0000313" key="3">
    <source>
        <dbReference type="EMBL" id="OGZ43040.1"/>
    </source>
</evidence>
<dbReference type="InterPro" id="IPR051910">
    <property type="entry name" value="ComF/GntX_DNA_util-trans"/>
</dbReference>
<dbReference type="STRING" id="1802114.A2719_01605"/>
<dbReference type="Proteomes" id="UP000177480">
    <property type="component" value="Unassembled WGS sequence"/>
</dbReference>
<comment type="similarity">
    <text evidence="1">Belongs to the ComF/GntX family.</text>
</comment>
<dbReference type="AlphaFoldDB" id="A0A1G2FZM3"/>
<dbReference type="SUPFAM" id="SSF53271">
    <property type="entry name" value="PRTase-like"/>
    <property type="match status" value="1"/>
</dbReference>
<reference evidence="3 4" key="1">
    <citation type="journal article" date="2016" name="Nat. Commun.">
        <title>Thousands of microbial genomes shed light on interconnected biogeochemical processes in an aquifer system.</title>
        <authorList>
            <person name="Anantharaman K."/>
            <person name="Brown C.T."/>
            <person name="Hug L.A."/>
            <person name="Sharon I."/>
            <person name="Castelle C.J."/>
            <person name="Probst A.J."/>
            <person name="Thomas B.C."/>
            <person name="Singh A."/>
            <person name="Wilkins M.J."/>
            <person name="Karaoz U."/>
            <person name="Brodie E.L."/>
            <person name="Williams K.H."/>
            <person name="Hubbard S.S."/>
            <person name="Banfield J.F."/>
        </authorList>
    </citation>
    <scope>NUCLEOTIDE SEQUENCE [LARGE SCALE GENOMIC DNA]</scope>
</reference>
<accession>A0A1G2FZM3</accession>
<dbReference type="InterPro" id="IPR029057">
    <property type="entry name" value="PRTase-like"/>
</dbReference>
<protein>
    <recommendedName>
        <fullName evidence="2">Phosphoribosyltransferase domain-containing protein</fullName>
    </recommendedName>
</protein>
<evidence type="ECO:0000259" key="2">
    <source>
        <dbReference type="Pfam" id="PF00156"/>
    </source>
</evidence>
<proteinExistence type="inferred from homology"/>
<gene>
    <name evidence="3" type="ORF">A2719_01605</name>
</gene>
<dbReference type="EMBL" id="MHNK01000020">
    <property type="protein sequence ID" value="OGZ43040.1"/>
    <property type="molecule type" value="Genomic_DNA"/>
</dbReference>
<organism evidence="3 4">
    <name type="scientific">Candidatus Ryanbacteria bacterium RIFCSPHIGHO2_01_FULL_45_22</name>
    <dbReference type="NCBI Taxonomy" id="1802114"/>
    <lineage>
        <taxon>Bacteria</taxon>
        <taxon>Candidatus Ryaniibacteriota</taxon>
    </lineage>
</organism>
<dbReference type="PANTHER" id="PTHR47505">
    <property type="entry name" value="DNA UTILIZATION PROTEIN YHGH"/>
    <property type="match status" value="1"/>
</dbReference>
<sequence length="172" mass="19052">MWWAVAYENEHVRKAITEFKYNSNRSLAETLADFIVASVKKRAQAHNAHIPADAILLAVPLHTQKRRLRGFNQSELVASHIARALSLPLLQANVLTRTRNTSPQAQAGGREKRMKNVDHVFMIHETVAHKIKDRLIILVDDIATTGSTLNDAARALKEAGAAHVWGLVVAKG</sequence>
<dbReference type="CDD" id="cd06223">
    <property type="entry name" value="PRTases_typeI"/>
    <property type="match status" value="1"/>
</dbReference>
<evidence type="ECO:0000256" key="1">
    <source>
        <dbReference type="ARBA" id="ARBA00008007"/>
    </source>
</evidence>
<feature type="domain" description="Phosphoribosyltransferase" evidence="2">
    <location>
        <begin position="75"/>
        <end position="164"/>
    </location>
</feature>
<dbReference type="Pfam" id="PF00156">
    <property type="entry name" value="Pribosyltran"/>
    <property type="match status" value="1"/>
</dbReference>
<dbReference type="PANTHER" id="PTHR47505:SF1">
    <property type="entry name" value="DNA UTILIZATION PROTEIN YHGH"/>
    <property type="match status" value="1"/>
</dbReference>
<dbReference type="InterPro" id="IPR000836">
    <property type="entry name" value="PRTase_dom"/>
</dbReference>